<evidence type="ECO:0000313" key="8">
    <source>
        <dbReference type="Proteomes" id="UP000317839"/>
    </source>
</evidence>
<dbReference type="GO" id="GO:1904047">
    <property type="term" value="F:S-adenosyl-L-methionine binding"/>
    <property type="evidence" value="ECO:0007669"/>
    <property type="project" value="UniProtKB-UniRule"/>
</dbReference>
<evidence type="ECO:0000313" key="7">
    <source>
        <dbReference type="EMBL" id="TQV71679.1"/>
    </source>
</evidence>
<dbReference type="Gene3D" id="3.40.50.150">
    <property type="entry name" value="Vaccinia Virus protein VP39"/>
    <property type="match status" value="1"/>
</dbReference>
<comment type="catalytic activity">
    <reaction evidence="3">
        <text>prephenate + S-adenosyl-L-methionine = carboxy-S-adenosyl-L-methionine + 3-phenylpyruvate + H2O</text>
        <dbReference type="Rhea" id="RHEA:51692"/>
        <dbReference type="ChEBI" id="CHEBI:15377"/>
        <dbReference type="ChEBI" id="CHEBI:18005"/>
        <dbReference type="ChEBI" id="CHEBI:29934"/>
        <dbReference type="ChEBI" id="CHEBI:59789"/>
        <dbReference type="ChEBI" id="CHEBI:134278"/>
    </reaction>
</comment>
<dbReference type="Proteomes" id="UP000317839">
    <property type="component" value="Unassembled WGS sequence"/>
</dbReference>
<dbReference type="PANTHER" id="PTHR43861">
    <property type="entry name" value="TRANS-ACONITATE 2-METHYLTRANSFERASE-RELATED"/>
    <property type="match status" value="1"/>
</dbReference>
<evidence type="ECO:0000313" key="6">
    <source>
        <dbReference type="EMBL" id="TQV71664.1"/>
    </source>
</evidence>
<dbReference type="NCBIfam" id="NF011995">
    <property type="entry name" value="PRK15451.1"/>
    <property type="match status" value="1"/>
</dbReference>
<dbReference type="EMBL" id="VIKR01000006">
    <property type="protein sequence ID" value="TQV71664.1"/>
    <property type="molecule type" value="Genomic_DNA"/>
</dbReference>
<feature type="domain" description="Methyltransferase" evidence="5">
    <location>
        <begin position="62"/>
        <end position="158"/>
    </location>
</feature>
<keyword evidence="8" id="KW-1185">Reference proteome</keyword>
<feature type="binding site" evidence="3 4">
    <location>
        <position position="39"/>
    </location>
    <ligand>
        <name>S-adenosyl-L-methionine</name>
        <dbReference type="ChEBI" id="CHEBI:59789"/>
    </ligand>
</feature>
<evidence type="ECO:0000256" key="3">
    <source>
        <dbReference type="HAMAP-Rule" id="MF_01589"/>
    </source>
</evidence>
<keyword evidence="2 3" id="KW-0949">S-adenosyl-L-methionine</keyword>
<dbReference type="CDD" id="cd02440">
    <property type="entry name" value="AdoMet_MTases"/>
    <property type="match status" value="1"/>
</dbReference>
<dbReference type="InterPro" id="IPR005271">
    <property type="entry name" value="CmoA"/>
</dbReference>
<proteinExistence type="inferred from homology"/>
<dbReference type="Pfam" id="PF13649">
    <property type="entry name" value="Methyltransf_25"/>
    <property type="match status" value="1"/>
</dbReference>
<evidence type="ECO:0000256" key="2">
    <source>
        <dbReference type="ARBA" id="ARBA00022691"/>
    </source>
</evidence>
<keyword evidence="1 3" id="KW-0808">Transferase</keyword>
<accession>A0A545T395</accession>
<feature type="binding site" evidence="3">
    <location>
        <position position="199"/>
    </location>
    <ligand>
        <name>S-adenosyl-L-methionine</name>
        <dbReference type="ChEBI" id="CHEBI:59789"/>
    </ligand>
</feature>
<dbReference type="PIRSF" id="PIRSF006325">
    <property type="entry name" value="MeTrfase_bac"/>
    <property type="match status" value="1"/>
</dbReference>
<dbReference type="NCBIfam" id="TIGR00740">
    <property type="entry name" value="carboxy-S-adenosyl-L-methionine synthase CmoA"/>
    <property type="match status" value="1"/>
</dbReference>
<dbReference type="GO" id="GO:0002098">
    <property type="term" value="P:tRNA wobble uridine modification"/>
    <property type="evidence" value="ECO:0007669"/>
    <property type="project" value="InterPro"/>
</dbReference>
<dbReference type="RefSeq" id="WP_142944063.1">
    <property type="nucleotide sequence ID" value="NZ_VIKR01000006.1"/>
</dbReference>
<evidence type="ECO:0000256" key="1">
    <source>
        <dbReference type="ARBA" id="ARBA00022679"/>
    </source>
</evidence>
<feature type="binding site" evidence="3 4">
    <location>
        <position position="132"/>
    </location>
    <ligand>
        <name>S-adenosyl-L-methionine</name>
        <dbReference type="ChEBI" id="CHEBI:59789"/>
    </ligand>
</feature>
<comment type="function">
    <text evidence="3">Catalyzes the conversion of S-adenosyl-L-methionine (SAM) to carboxy-S-adenosyl-L-methionine (Cx-SAM).</text>
</comment>
<dbReference type="PANTHER" id="PTHR43861:SF2">
    <property type="entry name" value="CARBOXY-S-ADENOSYL-L-METHIONINE SYNTHASE"/>
    <property type="match status" value="1"/>
</dbReference>
<gene>
    <name evidence="3 7" type="primary">cmoA</name>
    <name evidence="6" type="ORF">FLL45_21180</name>
    <name evidence="7" type="ORF">FLL45_21260</name>
</gene>
<comment type="similarity">
    <text evidence="3">Belongs to the class I-like SAM-binding methyltransferase superfamily. Cx-SAM synthase family.</text>
</comment>
<comment type="caution">
    <text evidence="7">The sequence shown here is derived from an EMBL/GenBank/DDBJ whole genome shotgun (WGS) entry which is preliminary data.</text>
</comment>
<comment type="subunit">
    <text evidence="3">Homodimer.</text>
</comment>
<feature type="binding site" evidence="3 4">
    <location>
        <begin position="64"/>
        <end position="66"/>
    </location>
    <ligand>
        <name>S-adenosyl-L-methionine</name>
        <dbReference type="ChEBI" id="CHEBI:59789"/>
    </ligand>
</feature>
<dbReference type="AlphaFoldDB" id="A0A545T395"/>
<feature type="binding site" evidence="3">
    <location>
        <begin position="117"/>
        <end position="118"/>
    </location>
    <ligand>
        <name>S-adenosyl-L-methionine</name>
        <dbReference type="ChEBI" id="CHEBI:59789"/>
    </ligand>
</feature>
<evidence type="ECO:0000259" key="5">
    <source>
        <dbReference type="Pfam" id="PF13649"/>
    </source>
</evidence>
<evidence type="ECO:0000256" key="4">
    <source>
        <dbReference type="PIRSR" id="PIRSR006325-1"/>
    </source>
</evidence>
<dbReference type="SUPFAM" id="SSF53335">
    <property type="entry name" value="S-adenosyl-L-methionine-dependent methyltransferases"/>
    <property type="match status" value="1"/>
</dbReference>
<sequence>MSDKPDTLFSSPVKAMPFAFDQKVAEVFPDMIKRSVPGYPIMIKHIEKFASKYVKQGTNCYDLGCSLGAASLAMSQGIQQNGCKVIGIDNSEAMLTRCQQHIDAFKHQTEIELHLGDVTDFPMSNASMVALNFTLQFIDKNKRVELLTAIYEALNPGGILVLSEKVSFDDPQMNQLMIDVHHEFKKENGYSDLEISQKRNSLENVLIPETLPEHLKRLKTIGFKTADCWFQQFNFMSIVAIK</sequence>
<dbReference type="EC" id="2.1.3.-" evidence="3"/>
<organism evidence="7 8">
    <name type="scientific">Aliikangiella marina</name>
    <dbReference type="NCBI Taxonomy" id="1712262"/>
    <lineage>
        <taxon>Bacteria</taxon>
        <taxon>Pseudomonadati</taxon>
        <taxon>Pseudomonadota</taxon>
        <taxon>Gammaproteobacteria</taxon>
        <taxon>Oceanospirillales</taxon>
        <taxon>Pleioneaceae</taxon>
        <taxon>Aliikangiella</taxon>
    </lineage>
</organism>
<dbReference type="GO" id="GO:0016743">
    <property type="term" value="F:carboxyl- or carbamoyltransferase activity"/>
    <property type="evidence" value="ECO:0007669"/>
    <property type="project" value="UniProtKB-UniRule"/>
</dbReference>
<dbReference type="InterPro" id="IPR041698">
    <property type="entry name" value="Methyltransf_25"/>
</dbReference>
<dbReference type="EMBL" id="VIKR01000006">
    <property type="protein sequence ID" value="TQV71679.1"/>
    <property type="molecule type" value="Genomic_DNA"/>
</dbReference>
<reference evidence="7 8" key="1">
    <citation type="submission" date="2019-06" db="EMBL/GenBank/DDBJ databases">
        <title>Draft genome of Aliikangiella marina GYP-15.</title>
        <authorList>
            <person name="Wang G."/>
        </authorList>
    </citation>
    <scope>NUCLEOTIDE SEQUENCE [LARGE SCALE GENOMIC DNA]</scope>
    <source>
        <strain evidence="7 8">GYP-15</strain>
    </source>
</reference>
<protein>
    <recommendedName>
        <fullName evidence="3">Carboxy-S-adenosyl-L-methionine synthase</fullName>
        <shortName evidence="3">Cx-SAM synthase</shortName>
        <ecNumber evidence="3">2.1.3.-</ecNumber>
    </recommendedName>
</protein>
<dbReference type="OrthoDB" id="9779941at2"/>
<feature type="binding site" evidence="3 4">
    <location>
        <begin position="89"/>
        <end position="90"/>
    </location>
    <ligand>
        <name>S-adenosyl-L-methionine</name>
        <dbReference type="ChEBI" id="CHEBI:59789"/>
    </ligand>
</feature>
<dbReference type="HAMAP" id="MF_01589">
    <property type="entry name" value="Cx_SAM_synthase"/>
    <property type="match status" value="1"/>
</dbReference>
<name>A0A545T395_9GAMM</name>
<dbReference type="InterPro" id="IPR029063">
    <property type="entry name" value="SAM-dependent_MTases_sf"/>
</dbReference>